<dbReference type="RefSeq" id="WP_110449346.1">
    <property type="nucleotide sequence ID" value="NZ_CP029479.1"/>
</dbReference>
<dbReference type="PROSITE" id="PS50977">
    <property type="entry name" value="HTH_TETR_2"/>
    <property type="match status" value="1"/>
</dbReference>
<dbReference type="Gene3D" id="1.10.357.10">
    <property type="entry name" value="Tetracycline Repressor, domain 2"/>
    <property type="match status" value="1"/>
</dbReference>
<dbReference type="SUPFAM" id="SSF46689">
    <property type="entry name" value="Homeodomain-like"/>
    <property type="match status" value="1"/>
</dbReference>
<dbReference type="KEGG" id="phb:HYN04_02780"/>
<evidence type="ECO:0000256" key="2">
    <source>
        <dbReference type="ARBA" id="ARBA00023125"/>
    </source>
</evidence>
<dbReference type="InterPro" id="IPR036271">
    <property type="entry name" value="Tet_transcr_reg_TetR-rel_C_sf"/>
</dbReference>
<dbReference type="PANTHER" id="PTHR30055:SF220">
    <property type="entry name" value="TETR-FAMILY REGULATORY PROTEIN"/>
    <property type="match status" value="1"/>
</dbReference>
<dbReference type="PRINTS" id="PR00455">
    <property type="entry name" value="HTHTETR"/>
</dbReference>
<dbReference type="PANTHER" id="PTHR30055">
    <property type="entry name" value="HTH-TYPE TRANSCRIPTIONAL REGULATOR RUTR"/>
    <property type="match status" value="1"/>
</dbReference>
<dbReference type="GO" id="GO:0003700">
    <property type="term" value="F:DNA-binding transcription factor activity"/>
    <property type="evidence" value="ECO:0007669"/>
    <property type="project" value="TreeGrafter"/>
</dbReference>
<reference evidence="7" key="1">
    <citation type="submission" date="2018-05" db="EMBL/GenBank/DDBJ databases">
        <title>Genome sequencing of Phenylobacterium sp. HYN0004.</title>
        <authorList>
            <person name="Yi H."/>
            <person name="Baek C."/>
        </authorList>
    </citation>
    <scope>NUCLEOTIDE SEQUENCE [LARGE SCALE GENOMIC DNA]</scope>
    <source>
        <strain evidence="7">HYN0004</strain>
    </source>
</reference>
<keyword evidence="3" id="KW-0804">Transcription</keyword>
<evidence type="ECO:0000313" key="6">
    <source>
        <dbReference type="EMBL" id="AWM76777.1"/>
    </source>
</evidence>
<evidence type="ECO:0000256" key="1">
    <source>
        <dbReference type="ARBA" id="ARBA00023015"/>
    </source>
</evidence>
<evidence type="ECO:0000259" key="5">
    <source>
        <dbReference type="PROSITE" id="PS50977"/>
    </source>
</evidence>
<organism evidence="6 7">
    <name type="scientific">Phenylobacterium parvum</name>
    <dbReference type="NCBI Taxonomy" id="2201350"/>
    <lineage>
        <taxon>Bacteria</taxon>
        <taxon>Pseudomonadati</taxon>
        <taxon>Pseudomonadota</taxon>
        <taxon>Alphaproteobacteria</taxon>
        <taxon>Caulobacterales</taxon>
        <taxon>Caulobacteraceae</taxon>
        <taxon>Phenylobacterium</taxon>
    </lineage>
</organism>
<protein>
    <submittedName>
        <fullName evidence="6">TetR family transcriptional regulator</fullName>
    </submittedName>
</protein>
<dbReference type="InterPro" id="IPR050109">
    <property type="entry name" value="HTH-type_TetR-like_transc_reg"/>
</dbReference>
<evidence type="ECO:0000313" key="7">
    <source>
        <dbReference type="Proteomes" id="UP000247763"/>
    </source>
</evidence>
<keyword evidence="2 4" id="KW-0238">DNA-binding</keyword>
<evidence type="ECO:0000256" key="4">
    <source>
        <dbReference type="PROSITE-ProRule" id="PRU00335"/>
    </source>
</evidence>
<accession>A0A2Z3HM54</accession>
<dbReference type="Pfam" id="PF00440">
    <property type="entry name" value="TetR_N"/>
    <property type="match status" value="1"/>
</dbReference>
<gene>
    <name evidence="6" type="ORF">HYN04_02780</name>
</gene>
<dbReference type="AlphaFoldDB" id="A0A2Z3HM54"/>
<evidence type="ECO:0000256" key="3">
    <source>
        <dbReference type="ARBA" id="ARBA00023163"/>
    </source>
</evidence>
<dbReference type="SUPFAM" id="SSF48498">
    <property type="entry name" value="Tetracyclin repressor-like, C-terminal domain"/>
    <property type="match status" value="1"/>
</dbReference>
<feature type="DNA-binding region" description="H-T-H motif" evidence="4">
    <location>
        <begin position="38"/>
        <end position="57"/>
    </location>
</feature>
<dbReference type="GO" id="GO:0000976">
    <property type="term" value="F:transcription cis-regulatory region binding"/>
    <property type="evidence" value="ECO:0007669"/>
    <property type="project" value="TreeGrafter"/>
</dbReference>
<sequence length="210" mass="22944">MEQAPVAESRPYHHGDLRRALVGAGRRLLEVEGGADLSLRAVAREAGVSPAAPYHHFRDKSELLDALAIEGWDQLGLEMRAALAEAGPDQNRLVTLGVAYVQFARQNTAIYRVMFACSLNRETMPEKLRDDGAYRLVCDTLVESGLDPEDEMGLELAAIAVWCAAHGVAEMGGFKEFGPLKTHLGGEEAFLRAVFSQLDIFRPKPAAWAV</sequence>
<dbReference type="Pfam" id="PF13305">
    <property type="entry name" value="TetR_C_33"/>
    <property type="match status" value="1"/>
</dbReference>
<dbReference type="InterPro" id="IPR001647">
    <property type="entry name" value="HTH_TetR"/>
</dbReference>
<keyword evidence="7" id="KW-1185">Reference proteome</keyword>
<dbReference type="Proteomes" id="UP000247763">
    <property type="component" value="Chromosome"/>
</dbReference>
<dbReference type="InterPro" id="IPR025996">
    <property type="entry name" value="MT1864/Rv1816-like_C"/>
</dbReference>
<proteinExistence type="predicted"/>
<name>A0A2Z3HM54_9CAUL</name>
<dbReference type="OrthoDB" id="7056813at2"/>
<dbReference type="InterPro" id="IPR009057">
    <property type="entry name" value="Homeodomain-like_sf"/>
</dbReference>
<keyword evidence="1" id="KW-0805">Transcription regulation</keyword>
<feature type="domain" description="HTH tetR-type" evidence="5">
    <location>
        <begin position="15"/>
        <end position="75"/>
    </location>
</feature>
<dbReference type="EMBL" id="CP029479">
    <property type="protein sequence ID" value="AWM76777.1"/>
    <property type="molecule type" value="Genomic_DNA"/>
</dbReference>